<keyword evidence="1" id="KW-0812">Transmembrane</keyword>
<evidence type="ECO:0000313" key="3">
    <source>
        <dbReference type="Proteomes" id="UP000184420"/>
    </source>
</evidence>
<protein>
    <submittedName>
        <fullName evidence="2">Uncharacterized protein</fullName>
    </submittedName>
</protein>
<organism evidence="2 3">
    <name type="scientific">Chitinophaga jiangningensis</name>
    <dbReference type="NCBI Taxonomy" id="1419482"/>
    <lineage>
        <taxon>Bacteria</taxon>
        <taxon>Pseudomonadati</taxon>
        <taxon>Bacteroidota</taxon>
        <taxon>Chitinophagia</taxon>
        <taxon>Chitinophagales</taxon>
        <taxon>Chitinophagaceae</taxon>
        <taxon>Chitinophaga</taxon>
    </lineage>
</organism>
<dbReference type="RefSeq" id="WP_073083347.1">
    <property type="nucleotide sequence ID" value="NZ_FRBL01000006.1"/>
</dbReference>
<evidence type="ECO:0000313" key="2">
    <source>
        <dbReference type="EMBL" id="SHM07069.1"/>
    </source>
</evidence>
<reference evidence="2 3" key="1">
    <citation type="submission" date="2016-11" db="EMBL/GenBank/DDBJ databases">
        <authorList>
            <person name="Jaros S."/>
            <person name="Januszkiewicz K."/>
            <person name="Wedrychowicz H."/>
        </authorList>
    </citation>
    <scope>NUCLEOTIDE SEQUENCE [LARGE SCALE GENOMIC DNA]</scope>
    <source>
        <strain evidence="2 3">DSM 27406</strain>
    </source>
</reference>
<feature type="transmembrane region" description="Helical" evidence="1">
    <location>
        <begin position="7"/>
        <end position="25"/>
    </location>
</feature>
<accession>A0A1M7FTU0</accession>
<dbReference type="OrthoDB" id="605297at2"/>
<dbReference type="Proteomes" id="UP000184420">
    <property type="component" value="Unassembled WGS sequence"/>
</dbReference>
<proteinExistence type="predicted"/>
<gene>
    <name evidence="2" type="ORF">SAMN05444266_106261</name>
</gene>
<name>A0A1M7FTU0_9BACT</name>
<dbReference type="STRING" id="1419482.SAMN05444266_106261"/>
<evidence type="ECO:0000256" key="1">
    <source>
        <dbReference type="SAM" id="Phobius"/>
    </source>
</evidence>
<dbReference type="AlphaFoldDB" id="A0A1M7FTU0"/>
<keyword evidence="1" id="KW-1133">Transmembrane helix</keyword>
<dbReference type="EMBL" id="FRBL01000006">
    <property type="protein sequence ID" value="SHM07069.1"/>
    <property type="molecule type" value="Genomic_DNA"/>
</dbReference>
<keyword evidence="1" id="KW-0472">Membrane</keyword>
<keyword evidence="3" id="KW-1185">Reference proteome</keyword>
<sequence length="785" mass="90203">MNYKKFIAFSISFLAVFFGNIIYILSCGGGEIDPYDYYISYFNAYTKGQGYEPFYFTSLSNYYDNATPDEATVNVQDWRNYADDKSVSIDDIYRYIYQYDREQMAQIADCSAKGQTCAFADSVRSNSFAMYLANPKHTDAARYLLFAKDCEKVVYNPDPWSDRGNLTPEMTALYDQGKGLLAGVKDKDIAQRYKFQLLRLTHYRKLYKETVEAFDKDFGKAGSNNLIYNKALALKAGALYHLDDSVNAAYLFSKVFAAEPGLREMAFLNVRWTNTAATDIFALCRNNKEKANAVALYSFQSPFVDLTPLRMAYQLDPAAPALSPMLTREINKLESEFFTPRVAKAADSIGLDLGYYSYMDYYDETKGINYRDSALALQRFADEAVQKGKVQDLDFWKVSAAYIAFIRKDLSGAKSRLEKYPVQDPAIKDQWELVNLLVTLNEQKQLDQAYEAKLLGSLKWMETKLGKLNQDEYWYNSDKKLFFNKAMRNILATIIAPAYHKQGDYTKEALVRGRCDSLRLGTSPYGAEDMVENQMSAEQLIALHTFLKSENKTAYEKYLVSHFPKDLNMELAIGIAYMRVSNFTAALPWLKKVPTAAQPASYQIWVDQLQDFGEDTATAKHRTLITASQFCEEMVRLLGLTKKKPVSAAVYHKIATGLFNISYYGKTWFMLKEFRPSTLWYTAKCEKDPFERQYFGVYDAEIFYTKAAQASTDKEFKARCLFLAARCAQKHVPDNEDDKLYYLSLVRNRYFPVLASNYNQTALYRKVYDQCSYLQDYVIESRKKK</sequence>